<evidence type="ECO:0000259" key="9">
    <source>
        <dbReference type="PROSITE" id="PS50850"/>
    </source>
</evidence>
<dbReference type="InterPro" id="IPR020846">
    <property type="entry name" value="MFS_dom"/>
</dbReference>
<dbReference type="Pfam" id="PF05977">
    <property type="entry name" value="MFS_3"/>
    <property type="match status" value="1"/>
</dbReference>
<dbReference type="RefSeq" id="WP_228771914.1">
    <property type="nucleotide sequence ID" value="NZ_FMZZ01000015.1"/>
</dbReference>
<dbReference type="PANTHER" id="PTHR23513">
    <property type="entry name" value="INTEGRAL MEMBRANE EFFLUX PROTEIN-RELATED"/>
    <property type="match status" value="1"/>
</dbReference>
<feature type="transmembrane region" description="Helical" evidence="8">
    <location>
        <begin position="258"/>
        <end position="277"/>
    </location>
</feature>
<comment type="subcellular location">
    <subcellularLocation>
        <location evidence="1">Cell membrane</location>
        <topology evidence="1">Multi-pass membrane protein</topology>
    </subcellularLocation>
</comment>
<feature type="transmembrane region" description="Helical" evidence="8">
    <location>
        <begin position="374"/>
        <end position="393"/>
    </location>
</feature>
<dbReference type="SUPFAM" id="SSF103473">
    <property type="entry name" value="MFS general substrate transporter"/>
    <property type="match status" value="1"/>
</dbReference>
<evidence type="ECO:0000256" key="8">
    <source>
        <dbReference type="SAM" id="Phobius"/>
    </source>
</evidence>
<feature type="transmembrane region" description="Helical" evidence="8">
    <location>
        <begin position="284"/>
        <end position="302"/>
    </location>
</feature>
<evidence type="ECO:0000256" key="7">
    <source>
        <dbReference type="SAM" id="MobiDB-lite"/>
    </source>
</evidence>
<keyword evidence="3" id="KW-1003">Cell membrane</keyword>
<proteinExistence type="predicted"/>
<organism evidence="10 11">
    <name type="scientific">Actinokineospora iranica</name>
    <dbReference type="NCBI Taxonomy" id="1271860"/>
    <lineage>
        <taxon>Bacteria</taxon>
        <taxon>Bacillati</taxon>
        <taxon>Actinomycetota</taxon>
        <taxon>Actinomycetes</taxon>
        <taxon>Pseudonocardiales</taxon>
        <taxon>Pseudonocardiaceae</taxon>
        <taxon>Actinokineospora</taxon>
    </lineage>
</organism>
<feature type="transmembrane region" description="Helical" evidence="8">
    <location>
        <begin position="222"/>
        <end position="238"/>
    </location>
</feature>
<feature type="transmembrane region" description="Helical" evidence="8">
    <location>
        <begin position="308"/>
        <end position="326"/>
    </location>
</feature>
<dbReference type="GO" id="GO:0005886">
    <property type="term" value="C:plasma membrane"/>
    <property type="evidence" value="ECO:0007669"/>
    <property type="project" value="UniProtKB-SubCell"/>
</dbReference>
<keyword evidence="4 8" id="KW-0812">Transmembrane</keyword>
<dbReference type="PANTHER" id="PTHR23513:SF11">
    <property type="entry name" value="STAPHYLOFERRIN A TRANSPORTER"/>
    <property type="match status" value="1"/>
</dbReference>
<feature type="transmembrane region" description="Helical" evidence="8">
    <location>
        <begin position="21"/>
        <end position="43"/>
    </location>
</feature>
<feature type="region of interest" description="Disordered" evidence="7">
    <location>
        <begin position="404"/>
        <end position="423"/>
    </location>
</feature>
<sequence>MRRTMPPALRALAHRNYRLWATADLVSVTGSWMQVLGLNWVVLARTGSATSLGISILLSTLPGILLGPWAGALADRFPARRIITLGQTIHVALAVLLALVVATDGTLALIYALTAIAGVVTTFEGPALGRFAGEVVPPSDLGNALALGSIINSTGRVLGMSLAGVLAATIGEPSLFLVNAASFLAVLATVRAIRTDELIPLPLSTPDRAGVRAGFGYLRGRTRLLTLFALGFVLSGLGRNYQVTMAAMTQGPLGSGPAGYGLLSAVFAVGTVIGGIIAARMRHLSIPVLLGAAAITSVLQVTGGLTTGMVAFALVILPIAAGAVLIDTTMSTRIQLDSASDMRGRVIAAHGAVSATAGAVSAPLLGWLCEWPGPQTALVLAGAIALTATAAAATHFRRLSSKAPATTATTTIPTPAEKPLVPA</sequence>
<dbReference type="InterPro" id="IPR010290">
    <property type="entry name" value="TM_effector"/>
</dbReference>
<keyword evidence="5 8" id="KW-1133">Transmembrane helix</keyword>
<dbReference type="PROSITE" id="PS50850">
    <property type="entry name" value="MFS"/>
    <property type="match status" value="1"/>
</dbReference>
<accession>A0A1G6WRH9</accession>
<keyword evidence="6 8" id="KW-0472">Membrane</keyword>
<evidence type="ECO:0000313" key="10">
    <source>
        <dbReference type="EMBL" id="SDD67706.1"/>
    </source>
</evidence>
<evidence type="ECO:0000256" key="5">
    <source>
        <dbReference type="ARBA" id="ARBA00022989"/>
    </source>
</evidence>
<dbReference type="CDD" id="cd06173">
    <property type="entry name" value="MFS_MefA_like"/>
    <property type="match status" value="1"/>
</dbReference>
<dbReference type="Proteomes" id="UP000199501">
    <property type="component" value="Unassembled WGS sequence"/>
</dbReference>
<evidence type="ECO:0000256" key="6">
    <source>
        <dbReference type="ARBA" id="ARBA00023136"/>
    </source>
</evidence>
<gene>
    <name evidence="10" type="ORF">SAMN05216174_115110</name>
</gene>
<name>A0A1G6WRH9_9PSEU</name>
<evidence type="ECO:0000256" key="1">
    <source>
        <dbReference type="ARBA" id="ARBA00004651"/>
    </source>
</evidence>
<feature type="transmembrane region" description="Helical" evidence="8">
    <location>
        <begin position="174"/>
        <end position="193"/>
    </location>
</feature>
<dbReference type="GO" id="GO:0022857">
    <property type="term" value="F:transmembrane transporter activity"/>
    <property type="evidence" value="ECO:0007669"/>
    <property type="project" value="InterPro"/>
</dbReference>
<evidence type="ECO:0000256" key="4">
    <source>
        <dbReference type="ARBA" id="ARBA00022692"/>
    </source>
</evidence>
<reference evidence="11" key="1">
    <citation type="submission" date="2016-10" db="EMBL/GenBank/DDBJ databases">
        <authorList>
            <person name="Varghese N."/>
            <person name="Submissions S."/>
        </authorList>
    </citation>
    <scope>NUCLEOTIDE SEQUENCE [LARGE SCALE GENOMIC DNA]</scope>
    <source>
        <strain evidence="11">IBRC-M 10403</strain>
    </source>
</reference>
<protein>
    <submittedName>
        <fullName evidence="10">Predicted arabinose efflux permease, MFS family</fullName>
    </submittedName>
</protein>
<keyword evidence="11" id="KW-1185">Reference proteome</keyword>
<dbReference type="InterPro" id="IPR036259">
    <property type="entry name" value="MFS_trans_sf"/>
</dbReference>
<evidence type="ECO:0000256" key="2">
    <source>
        <dbReference type="ARBA" id="ARBA00022448"/>
    </source>
</evidence>
<feature type="domain" description="Major facilitator superfamily (MFS) profile" evidence="9">
    <location>
        <begin position="1"/>
        <end position="400"/>
    </location>
</feature>
<dbReference type="Gene3D" id="1.20.1250.20">
    <property type="entry name" value="MFS general substrate transporter like domains"/>
    <property type="match status" value="1"/>
</dbReference>
<dbReference type="EMBL" id="FMZZ01000015">
    <property type="protein sequence ID" value="SDD67706.1"/>
    <property type="molecule type" value="Genomic_DNA"/>
</dbReference>
<dbReference type="STRING" id="1271860.SAMN05216174_115110"/>
<feature type="transmembrane region" description="Helical" evidence="8">
    <location>
        <begin position="347"/>
        <end position="368"/>
    </location>
</feature>
<feature type="compositionally biased region" description="Low complexity" evidence="7">
    <location>
        <begin position="404"/>
        <end position="415"/>
    </location>
</feature>
<evidence type="ECO:0000256" key="3">
    <source>
        <dbReference type="ARBA" id="ARBA00022475"/>
    </source>
</evidence>
<dbReference type="AlphaFoldDB" id="A0A1G6WRH9"/>
<feature type="transmembrane region" description="Helical" evidence="8">
    <location>
        <begin position="49"/>
        <end position="70"/>
    </location>
</feature>
<evidence type="ECO:0000313" key="11">
    <source>
        <dbReference type="Proteomes" id="UP000199501"/>
    </source>
</evidence>
<keyword evidence="2" id="KW-0813">Transport</keyword>